<reference evidence="12" key="1">
    <citation type="submission" date="2017-09" db="EMBL/GenBank/DDBJ databases">
        <authorList>
            <person name="Varghese N."/>
            <person name="Submissions S."/>
        </authorList>
    </citation>
    <scope>NUCLEOTIDE SEQUENCE [LARGE SCALE GENOMIC DNA]</scope>
    <source>
        <strain evidence="12">CGMCC 1.12803</strain>
    </source>
</reference>
<dbReference type="Gene3D" id="3.30.1150.10">
    <property type="match status" value="1"/>
</dbReference>
<protein>
    <submittedName>
        <fullName evidence="11">TonB family C-terminal domain-containing protein</fullName>
    </submittedName>
</protein>
<feature type="domain" description="TonB C-terminal" evidence="10">
    <location>
        <begin position="202"/>
        <end position="291"/>
    </location>
</feature>
<evidence type="ECO:0000256" key="7">
    <source>
        <dbReference type="ARBA" id="ARBA00022927"/>
    </source>
</evidence>
<dbReference type="SUPFAM" id="SSF82185">
    <property type="entry name" value="Histone H3 K4-specific methyltransferase SET7/9 N-terminal domain"/>
    <property type="match status" value="1"/>
</dbReference>
<keyword evidence="5" id="KW-0997">Cell inner membrane</keyword>
<evidence type="ECO:0000256" key="8">
    <source>
        <dbReference type="ARBA" id="ARBA00022989"/>
    </source>
</evidence>
<dbReference type="InterPro" id="IPR051045">
    <property type="entry name" value="TonB-dependent_transducer"/>
</dbReference>
<dbReference type="GO" id="GO:0055085">
    <property type="term" value="P:transmembrane transport"/>
    <property type="evidence" value="ECO:0007669"/>
    <property type="project" value="InterPro"/>
</dbReference>
<dbReference type="GO" id="GO:0098797">
    <property type="term" value="C:plasma membrane protein complex"/>
    <property type="evidence" value="ECO:0007669"/>
    <property type="project" value="TreeGrafter"/>
</dbReference>
<dbReference type="Proteomes" id="UP000219281">
    <property type="component" value="Unassembled WGS sequence"/>
</dbReference>
<dbReference type="EMBL" id="OCMT01000004">
    <property type="protein sequence ID" value="SOD19823.1"/>
    <property type="molecule type" value="Genomic_DNA"/>
</dbReference>
<dbReference type="PANTHER" id="PTHR33446:SF2">
    <property type="entry name" value="PROTEIN TONB"/>
    <property type="match status" value="1"/>
</dbReference>
<sequence>MKKLTLILFLAVTKIGFCQNAQQDTTLVYNSPIYTKDPVRSKWRPVVQQVGEFYQVTFYNAKDVIQEVISFADKDLTIRKGPYLLYLAGKLTDKGFYEQGNKHGEWIQYNNDGTAPLKIETFRYDKLNGPYNEYWAKGDLFASGNYINNKKSGVWKYYYSEGEFAGEETFDENEKKITHQYYDREGNIADFDNIFTAPNYKGGINKFYRFLANQMRYPKQSAKQKIQGIVVLKFDVKKDGSVEDIEVVETPNEEMATEAVRVLKLSKEWTPGKIFGEPVTVKYHIPIRFAL</sequence>
<dbReference type="GO" id="GO:0030288">
    <property type="term" value="C:outer membrane-bounded periplasmic space"/>
    <property type="evidence" value="ECO:0007669"/>
    <property type="project" value="InterPro"/>
</dbReference>
<evidence type="ECO:0000313" key="11">
    <source>
        <dbReference type="EMBL" id="SOD19823.1"/>
    </source>
</evidence>
<proteinExistence type="inferred from homology"/>
<keyword evidence="12" id="KW-1185">Reference proteome</keyword>
<dbReference type="Gene3D" id="3.90.930.1">
    <property type="match status" value="1"/>
</dbReference>
<keyword evidence="6" id="KW-0812">Transmembrane</keyword>
<evidence type="ECO:0000259" key="10">
    <source>
        <dbReference type="PROSITE" id="PS52015"/>
    </source>
</evidence>
<dbReference type="InterPro" id="IPR006260">
    <property type="entry name" value="TonB/TolA_C"/>
</dbReference>
<comment type="subcellular location">
    <subcellularLocation>
        <location evidence="1">Cell inner membrane</location>
        <topology evidence="1">Single-pass membrane protein</topology>
        <orientation evidence="1">Periplasmic side</orientation>
    </subcellularLocation>
</comment>
<dbReference type="InterPro" id="IPR037682">
    <property type="entry name" value="TonB_C"/>
</dbReference>
<dbReference type="GO" id="GO:0031992">
    <property type="term" value="F:energy transducer activity"/>
    <property type="evidence" value="ECO:0007669"/>
    <property type="project" value="InterPro"/>
</dbReference>
<evidence type="ECO:0000256" key="6">
    <source>
        <dbReference type="ARBA" id="ARBA00022692"/>
    </source>
</evidence>
<dbReference type="PANTHER" id="PTHR33446">
    <property type="entry name" value="PROTEIN TONB-RELATED"/>
    <property type="match status" value="1"/>
</dbReference>
<evidence type="ECO:0000256" key="5">
    <source>
        <dbReference type="ARBA" id="ARBA00022519"/>
    </source>
</evidence>
<organism evidence="11 12">
    <name type="scientific">Pedobacter xixiisoli</name>
    <dbReference type="NCBI Taxonomy" id="1476464"/>
    <lineage>
        <taxon>Bacteria</taxon>
        <taxon>Pseudomonadati</taxon>
        <taxon>Bacteroidota</taxon>
        <taxon>Sphingobacteriia</taxon>
        <taxon>Sphingobacteriales</taxon>
        <taxon>Sphingobacteriaceae</taxon>
        <taxon>Pedobacter</taxon>
    </lineage>
</organism>
<keyword evidence="8" id="KW-1133">Transmembrane helix</keyword>
<dbReference type="GO" id="GO:0015031">
    <property type="term" value="P:protein transport"/>
    <property type="evidence" value="ECO:0007669"/>
    <property type="project" value="UniProtKB-KW"/>
</dbReference>
<dbReference type="NCBIfam" id="TIGR01352">
    <property type="entry name" value="tonB_Cterm"/>
    <property type="match status" value="1"/>
</dbReference>
<accession>A0A286AD45</accession>
<evidence type="ECO:0000256" key="2">
    <source>
        <dbReference type="ARBA" id="ARBA00006555"/>
    </source>
</evidence>
<keyword evidence="3" id="KW-0813">Transport</keyword>
<dbReference type="InterPro" id="IPR003538">
    <property type="entry name" value="TonB"/>
</dbReference>
<dbReference type="SUPFAM" id="SSF74653">
    <property type="entry name" value="TolA/TonB C-terminal domain"/>
    <property type="match status" value="1"/>
</dbReference>
<dbReference type="Pfam" id="PF03544">
    <property type="entry name" value="TonB_C"/>
    <property type="match status" value="1"/>
</dbReference>
<comment type="similarity">
    <text evidence="2">Belongs to the TonB family.</text>
</comment>
<gene>
    <name evidence="11" type="ORF">SAMN06297358_3529</name>
</gene>
<dbReference type="OrthoDB" id="649093at2"/>
<dbReference type="PRINTS" id="PR01374">
    <property type="entry name" value="TONBPROTEIN"/>
</dbReference>
<keyword evidence="9" id="KW-0472">Membrane</keyword>
<evidence type="ECO:0000256" key="1">
    <source>
        <dbReference type="ARBA" id="ARBA00004383"/>
    </source>
</evidence>
<evidence type="ECO:0000256" key="9">
    <source>
        <dbReference type="ARBA" id="ARBA00023136"/>
    </source>
</evidence>
<dbReference type="RefSeq" id="WP_097133331.1">
    <property type="nucleotide sequence ID" value="NZ_OCMT01000004.1"/>
</dbReference>
<evidence type="ECO:0000256" key="4">
    <source>
        <dbReference type="ARBA" id="ARBA00022475"/>
    </source>
</evidence>
<name>A0A286AD45_9SPHI</name>
<evidence type="ECO:0000256" key="3">
    <source>
        <dbReference type="ARBA" id="ARBA00022448"/>
    </source>
</evidence>
<dbReference type="GO" id="GO:0015891">
    <property type="term" value="P:siderophore transport"/>
    <property type="evidence" value="ECO:0007669"/>
    <property type="project" value="InterPro"/>
</dbReference>
<keyword evidence="4" id="KW-1003">Cell membrane</keyword>
<keyword evidence="7" id="KW-0653">Protein transport</keyword>
<dbReference type="PROSITE" id="PS52015">
    <property type="entry name" value="TONB_CTD"/>
    <property type="match status" value="1"/>
</dbReference>
<evidence type="ECO:0000313" key="12">
    <source>
        <dbReference type="Proteomes" id="UP000219281"/>
    </source>
</evidence>
<dbReference type="AlphaFoldDB" id="A0A286AD45"/>